<dbReference type="Pfam" id="PF12872">
    <property type="entry name" value="OST-HTH"/>
    <property type="match status" value="1"/>
</dbReference>
<organism evidence="2">
    <name type="scientific">Accumulibacter regalis</name>
    <dbReference type="NCBI Taxonomy" id="522306"/>
    <lineage>
        <taxon>Bacteria</taxon>
        <taxon>Pseudomonadati</taxon>
        <taxon>Pseudomonadota</taxon>
        <taxon>Betaproteobacteria</taxon>
        <taxon>Candidatus Accumulibacter</taxon>
    </lineage>
</organism>
<feature type="domain" description="HTH OST-type" evidence="1">
    <location>
        <begin position="229"/>
        <end position="306"/>
    </location>
</feature>
<dbReference type="OrthoDB" id="9783963at2"/>
<dbReference type="PANTHER" id="PTHR35811">
    <property type="entry name" value="SLR1870 PROTEIN"/>
    <property type="match status" value="1"/>
</dbReference>
<dbReference type="KEGG" id="app:CAP2UW1_2580"/>
<evidence type="ECO:0000259" key="1">
    <source>
        <dbReference type="PROSITE" id="PS51644"/>
    </source>
</evidence>
<proteinExistence type="predicted"/>
<dbReference type="AlphaFoldDB" id="C7RS44"/>
<reference evidence="2" key="1">
    <citation type="submission" date="2009-08" db="EMBL/GenBank/DDBJ databases">
        <authorList>
            <consortium name="US DOE Joint Genome Institute"/>
            <person name="Lucas S."/>
            <person name="Copeland A."/>
            <person name="Lapidus A."/>
            <person name="Glavina del Rio T."/>
            <person name="Dalin E."/>
            <person name="Tice H."/>
            <person name="Bruce D."/>
            <person name="Barry K."/>
            <person name="Pitluck S."/>
            <person name="Lowry S."/>
            <person name="Larimer F."/>
            <person name="Land M."/>
            <person name="Hauser L."/>
            <person name="Kyrpides N."/>
            <person name="Ivanova N."/>
            <person name="McMahon K.D."/>
            <person name="Hugenholtz P."/>
        </authorList>
    </citation>
    <scope>NUCLEOTIDE SEQUENCE</scope>
    <source>
        <strain evidence="2">UW-1</strain>
    </source>
</reference>
<dbReference type="InterPro" id="IPR021139">
    <property type="entry name" value="NYN"/>
</dbReference>
<dbReference type="STRING" id="522306.CAP2UW1_2580"/>
<evidence type="ECO:0000313" key="2">
    <source>
        <dbReference type="EMBL" id="ACV35867.1"/>
    </source>
</evidence>
<dbReference type="Gene3D" id="3.30.420.610">
    <property type="entry name" value="LOTUS domain-like"/>
    <property type="match status" value="1"/>
</dbReference>
<protein>
    <recommendedName>
        <fullName evidence="1">HTH OST-type domain-containing protein</fullName>
    </recommendedName>
</protein>
<dbReference type="PROSITE" id="PS51644">
    <property type="entry name" value="HTH_OST"/>
    <property type="match status" value="1"/>
</dbReference>
<gene>
    <name evidence="2" type="ordered locus">CAP2UW1_2580</name>
</gene>
<dbReference type="Pfam" id="PF01936">
    <property type="entry name" value="NYN"/>
    <property type="match status" value="1"/>
</dbReference>
<reference evidence="2" key="2">
    <citation type="submission" date="2009-09" db="EMBL/GenBank/DDBJ databases">
        <title>Complete sequence of chromosome of Candidatus Accumulibacter phosphatis clade IIA str. UW-1.</title>
        <authorList>
            <consortium name="US DOE Joint Genome Institute"/>
            <person name="Martin H.G."/>
            <person name="Ivanova N."/>
            <person name="Kunin V."/>
            <person name="Warnecke F."/>
            <person name="Barry K."/>
            <person name="He S."/>
            <person name="Salamov A."/>
            <person name="Szeto E."/>
            <person name="Dalin E."/>
            <person name="Pangilinan J.L."/>
            <person name="Lapidus A."/>
            <person name="Lowry S."/>
            <person name="Kyrpides N.C."/>
            <person name="McMahon K.D."/>
            <person name="Hugenholtz P."/>
        </authorList>
    </citation>
    <scope>NUCLEOTIDE SEQUENCE [LARGE SCALE GENOMIC DNA]</scope>
    <source>
        <strain evidence="2">UW-1</strain>
    </source>
</reference>
<dbReference type="GO" id="GO:0004540">
    <property type="term" value="F:RNA nuclease activity"/>
    <property type="evidence" value="ECO:0007669"/>
    <property type="project" value="InterPro"/>
</dbReference>
<dbReference type="InterPro" id="IPR041966">
    <property type="entry name" value="LOTUS-like"/>
</dbReference>
<dbReference type="CDD" id="cd11297">
    <property type="entry name" value="PIN_LabA-like_N_1"/>
    <property type="match status" value="1"/>
</dbReference>
<dbReference type="HOGENOM" id="CLU_034061_0_0_4"/>
<accession>C7RS44</accession>
<dbReference type="Gene3D" id="3.40.50.1010">
    <property type="entry name" value="5'-nuclease"/>
    <property type="match status" value="1"/>
</dbReference>
<dbReference type="eggNOG" id="COG1432">
    <property type="taxonomic scope" value="Bacteria"/>
</dbReference>
<name>C7RS44_ACCRE</name>
<dbReference type="CDD" id="cd10146">
    <property type="entry name" value="LabA_like_C"/>
    <property type="match status" value="1"/>
</dbReference>
<dbReference type="PANTHER" id="PTHR35811:SF1">
    <property type="entry name" value="HTH OST-TYPE DOMAIN-CONTAINING PROTEIN"/>
    <property type="match status" value="1"/>
</dbReference>
<dbReference type="InterPro" id="IPR025605">
    <property type="entry name" value="OST-HTH/LOTUS_dom"/>
</dbReference>
<sequence length="311" mass="34570">MRRKTCHGKASSVSSSAEFGIRRRSYGAKLSPDNLDTRIALAMSPPKNASTDEPTKRLAVLIDADNAQPAVIEALLEEIARFGEATVRRIYGDFTSPTSSSWKKFLNKHSIKPIQQFAYTTGKNATDSTMIIDAMDLLYTRRFDGFCLVTSDSDFTGLAVRLREEGLQVFGFGEQKTPEPFRNACHKFIFTEVLRKPEPMPVVGPAQALTTPVSDQTRTSEASLAALARPPFPEKFLIEALDKSVDDSGWSQLGTFGSYLQKIQPDFDSRIHGFKKLSDLVRARTDLFTTEERPALGSNYKVLYVRARTGV</sequence>
<dbReference type="EMBL" id="CP001715">
    <property type="protein sequence ID" value="ACV35867.1"/>
    <property type="molecule type" value="Genomic_DNA"/>
</dbReference>